<dbReference type="PANTHER" id="PTHR47500:SF1">
    <property type="entry name" value="SPERMATOGENESIS-ASSOCIATED PROTEIN 21"/>
    <property type="match status" value="1"/>
</dbReference>
<dbReference type="InterPro" id="IPR018247">
    <property type="entry name" value="EF_Hand_1_Ca_BS"/>
</dbReference>
<evidence type="ECO:0000256" key="5">
    <source>
        <dbReference type="SAM" id="MobiDB-lite"/>
    </source>
</evidence>
<feature type="compositionally biased region" description="Basic residues" evidence="5">
    <location>
        <begin position="176"/>
        <end position="200"/>
    </location>
</feature>
<evidence type="ECO:0000313" key="7">
    <source>
        <dbReference type="EMBL" id="TKC36935.1"/>
    </source>
</evidence>
<dbReference type="Proteomes" id="UP000308365">
    <property type="component" value="Unassembled WGS sequence"/>
</dbReference>
<dbReference type="Gene3D" id="1.10.238.10">
    <property type="entry name" value="EF-hand"/>
    <property type="match status" value="1"/>
</dbReference>
<reference evidence="8" key="1">
    <citation type="journal article" date="2019" name="IScience">
        <title>Narwhal Genome Reveals Long-Term Low Genetic Diversity despite Current Large Abundance Size.</title>
        <authorList>
            <person name="Westbury M.V."/>
            <person name="Petersen B."/>
            <person name="Garde E."/>
            <person name="Heide-Jorgensen M.P."/>
            <person name="Lorenzen E.D."/>
        </authorList>
    </citation>
    <scope>NUCLEOTIDE SEQUENCE [LARGE SCALE GENOMIC DNA]</scope>
</reference>
<dbReference type="CDD" id="cd00051">
    <property type="entry name" value="EFh"/>
    <property type="match status" value="1"/>
</dbReference>
<name>A0A4U1EKQ8_MONMO</name>
<feature type="compositionally biased region" description="Polar residues" evidence="5">
    <location>
        <begin position="126"/>
        <end position="147"/>
    </location>
</feature>
<evidence type="ECO:0000256" key="3">
    <source>
        <dbReference type="ARBA" id="ARBA00022980"/>
    </source>
</evidence>
<keyword evidence="3" id="KW-0689">Ribosomal protein</keyword>
<sequence length="803" mass="88661">MTDSTWAAEEAVRNTQMYVECRIKAPEAQPSPGLRTASNRAGVEPTISEVSQVVFTDAEGMDSGKQPSSEPGEPEDGPRHREASEEGSPELSTQEQMPPAGPRKGPGSCKQARIRPCQEVPAAQERLQQQSSWKETKDQQGSQQNLGTVEGQFPESRQMAPKAKKEAPAPPEAKAKAKTLKAKKAVWKGVHSHTHTQKKIRTSLTFRWPKTLRLRRQPKYPQKSPLGETSLTAVPPSNVKANKHQFKQAVKKLYDIDVAKVHTLIRPDGEKKAHDPECQPFPGHLAANESDIVQPTETCCTLDSCGQQLGDKPPKEVDTPPIRPQGALPEPDSGGHEDSPQEAMSLMPMATLEEKTAHSSPPSMPRPNTPRERDKAVEIQAALGPVPPPEARDIGERREMDRTQKQPQDPTGATGAQDLGNPRPGFMKCLSEVEEEKATHWRVTKARALPSRKSPRTLAPVPVSAPVGNSAPTLPLTLPQTPASAPAMAPCWARPPAPGPLPAPMGAPASVRITVLPVPASDLGWRRTELLHHSRERSLNYPKAWQELEEHCLLKVCQIWEERSEEHLTLKQEEAFRSYFEIFSGHGEVDAQSLENILLLMGMSLMPAQVEDALRSADIDGDGHVNFKDFLAVMTDTKSFFCSVGEQGREGLTDMAPPNPRTLLFEILSLLVEMLALPEAALEEITSYYQKKLKEGTCKAREMEPAIGWLQSQKKLPYNPQQADTLEVPERRALRILSQLKQQSYVANLQSPYAQVPCIPLCPRLDNTVRRKQGSHYMLELCTPTSLGPDTRSLFFQTRSQGS</sequence>
<accession>A0A4U1EKQ8</accession>
<dbReference type="GO" id="GO:0006412">
    <property type="term" value="P:translation"/>
    <property type="evidence" value="ECO:0007669"/>
    <property type="project" value="InterPro"/>
</dbReference>
<evidence type="ECO:0000256" key="1">
    <source>
        <dbReference type="ARBA" id="ARBA00022723"/>
    </source>
</evidence>
<dbReference type="InterPro" id="IPR011992">
    <property type="entry name" value="EF-hand-dom_pair"/>
</dbReference>
<dbReference type="PANTHER" id="PTHR47500">
    <property type="entry name" value="EF-HAND CALCIUM-BINDING DOMAIN-CONTAINING PROTEIN"/>
    <property type="match status" value="1"/>
</dbReference>
<dbReference type="InterPro" id="IPR005633">
    <property type="entry name" value="Ribosomal_uL23_N"/>
</dbReference>
<gene>
    <name evidence="7" type="ORF">EI555_011341</name>
</gene>
<keyword evidence="4" id="KW-0687">Ribonucleoprotein</keyword>
<dbReference type="InterPro" id="IPR012678">
    <property type="entry name" value="Ribosomal_uL23/eL15/eS24_sf"/>
</dbReference>
<dbReference type="SUPFAM" id="SSF47473">
    <property type="entry name" value="EF-hand"/>
    <property type="match status" value="1"/>
</dbReference>
<dbReference type="GO" id="GO:0044391">
    <property type="term" value="C:ribosomal subunit"/>
    <property type="evidence" value="ECO:0007669"/>
    <property type="project" value="UniProtKB-ARBA"/>
</dbReference>
<comment type="caution">
    <text evidence="7">The sequence shown here is derived from an EMBL/GenBank/DDBJ whole genome shotgun (WGS) entry which is preliminary data.</text>
</comment>
<dbReference type="Gene3D" id="3.30.70.330">
    <property type="match status" value="1"/>
</dbReference>
<dbReference type="PROSITE" id="PS50222">
    <property type="entry name" value="EF_HAND_2"/>
    <property type="match status" value="1"/>
</dbReference>
<dbReference type="AlphaFoldDB" id="A0A4U1EKQ8"/>
<feature type="region of interest" description="Disordered" evidence="5">
    <location>
        <begin position="24"/>
        <end position="200"/>
    </location>
</feature>
<dbReference type="Pfam" id="PF03939">
    <property type="entry name" value="Ribosomal_L23eN"/>
    <property type="match status" value="1"/>
</dbReference>
<evidence type="ECO:0000259" key="6">
    <source>
        <dbReference type="PROSITE" id="PS50222"/>
    </source>
</evidence>
<protein>
    <recommendedName>
        <fullName evidence="6">EF-hand domain-containing protein</fullName>
    </recommendedName>
</protein>
<dbReference type="SMART" id="SM00054">
    <property type="entry name" value="EFh"/>
    <property type="match status" value="1"/>
</dbReference>
<feature type="non-terminal residue" evidence="7">
    <location>
        <position position="803"/>
    </location>
</feature>
<feature type="compositionally biased region" description="Basic and acidic residues" evidence="5">
    <location>
        <begin position="390"/>
        <end position="404"/>
    </location>
</feature>
<dbReference type="InterPro" id="IPR012677">
    <property type="entry name" value="Nucleotide-bd_a/b_plait_sf"/>
</dbReference>
<dbReference type="GO" id="GO:0005509">
    <property type="term" value="F:calcium ion binding"/>
    <property type="evidence" value="ECO:0007669"/>
    <property type="project" value="InterPro"/>
</dbReference>
<feature type="region of interest" description="Disordered" evidence="5">
    <location>
        <begin position="308"/>
        <end position="425"/>
    </location>
</feature>
<keyword evidence="1" id="KW-0479">Metal-binding</keyword>
<organism evidence="7 8">
    <name type="scientific">Monodon monoceros</name>
    <name type="common">Narwhal</name>
    <name type="synonym">Ceratodon monodon</name>
    <dbReference type="NCBI Taxonomy" id="40151"/>
    <lineage>
        <taxon>Eukaryota</taxon>
        <taxon>Metazoa</taxon>
        <taxon>Chordata</taxon>
        <taxon>Craniata</taxon>
        <taxon>Vertebrata</taxon>
        <taxon>Euteleostomi</taxon>
        <taxon>Mammalia</taxon>
        <taxon>Eutheria</taxon>
        <taxon>Laurasiatheria</taxon>
        <taxon>Artiodactyla</taxon>
        <taxon>Whippomorpha</taxon>
        <taxon>Cetacea</taxon>
        <taxon>Odontoceti</taxon>
        <taxon>Monodontidae</taxon>
        <taxon>Monodon</taxon>
    </lineage>
</organism>
<proteinExistence type="predicted"/>
<dbReference type="InterPro" id="IPR043520">
    <property type="entry name" value="SPT21"/>
</dbReference>
<feature type="domain" description="EF-hand" evidence="6">
    <location>
        <begin position="605"/>
        <end position="640"/>
    </location>
</feature>
<dbReference type="SUPFAM" id="SSF54189">
    <property type="entry name" value="Ribosomal proteins S24e, L23 and L15e"/>
    <property type="match status" value="1"/>
</dbReference>
<evidence type="ECO:0000313" key="8">
    <source>
        <dbReference type="Proteomes" id="UP000308365"/>
    </source>
</evidence>
<dbReference type="PROSITE" id="PS00018">
    <property type="entry name" value="EF_HAND_1"/>
    <property type="match status" value="1"/>
</dbReference>
<dbReference type="GO" id="GO:0003735">
    <property type="term" value="F:structural constituent of ribosome"/>
    <property type="evidence" value="ECO:0007669"/>
    <property type="project" value="InterPro"/>
</dbReference>
<keyword evidence="2" id="KW-0106">Calcium</keyword>
<dbReference type="InterPro" id="IPR002048">
    <property type="entry name" value="EF_hand_dom"/>
</dbReference>
<evidence type="ECO:0000256" key="4">
    <source>
        <dbReference type="ARBA" id="ARBA00023274"/>
    </source>
</evidence>
<dbReference type="EMBL" id="RWIC01001219">
    <property type="protein sequence ID" value="TKC36935.1"/>
    <property type="molecule type" value="Genomic_DNA"/>
</dbReference>
<evidence type="ECO:0000256" key="2">
    <source>
        <dbReference type="ARBA" id="ARBA00022837"/>
    </source>
</evidence>